<comment type="caution">
    <text evidence="1">The sequence shown here is derived from an EMBL/GenBank/DDBJ whole genome shotgun (WGS) entry which is preliminary data.</text>
</comment>
<dbReference type="SUPFAM" id="SSF101898">
    <property type="entry name" value="NHL repeat"/>
    <property type="match status" value="1"/>
</dbReference>
<dbReference type="Gene3D" id="2.120.10.30">
    <property type="entry name" value="TolB, C-terminal domain"/>
    <property type="match status" value="1"/>
</dbReference>
<dbReference type="EMBL" id="LYPB01000064">
    <property type="protein sequence ID" value="OAS18517.1"/>
    <property type="molecule type" value="Genomic_DNA"/>
</dbReference>
<dbReference type="InterPro" id="IPR011748">
    <property type="entry name" value="Unchr_phage_tail-like"/>
</dbReference>
<sequence length="705" mass="81669">MQDGQTFFSLNKRMDWEEGFDANVHMLEQGFSIQQSEKYSIHRIVRTDELDGIPPICDMTVGPGRKLILLDESANVWIYDDESRHRELLFRHGHELFSSQAMLASMSDLLVIADSSESTERRLALYSISNGQTMWAVHNWENLSLYPLSLNTKLQTANTLFITVPLDIAVGMNGSPEVPKDGRIGIIQWNSAGEVMRVYEHDAHRMPESIPISKLQDRFYTAAADGTIALLDNQLRTVTVFHEDGRDPFHFQLEQEGRFAGISIDTNHNLYIGDSGYAQQEGVTERFILKYRGNGTTLDKVTGFRGRTDKLVLDGRNRLYVFDRISGQISLLDLRARTMLLEDTQLPEAVYFSADLDTTETETTWHKIRLEADIPEETQIRFSYYTSDESEGMVDGDYVNLTNYFTDPDISVKEKLRATRDLWSEPILNPKDALLMHAKGRYLWFKIELVGSEQKSPFIRKLRVYYPRTSLIAYLPPMYQQDEEHSPFLERFLAMFSTFFDDMEDTIDRISGHFDPDAVSGPYLEWLGGWLAITEHEAWGERKLRELIKRAPELYKLRGTREGLMNMLQIYTGAEPFILEYFQFKQMQETSELRQLFTQLYGDNPYTFCVLLRPESVRTDEQRLVIEQIIEDQKPAYTEGKLIVLQPWMYADMHTYLGINTYLSEPTLLTLDQRSSMPYNTVLIDVDRDKRMDIHTRLGLDSEIE</sequence>
<dbReference type="NCBIfam" id="TIGR02242">
    <property type="entry name" value="tail_TIGR02242"/>
    <property type="match status" value="1"/>
</dbReference>
<dbReference type="InterPro" id="IPR006521">
    <property type="entry name" value="Tail_protein_I"/>
</dbReference>
<keyword evidence="2" id="KW-1185">Reference proteome</keyword>
<evidence type="ECO:0008006" key="3">
    <source>
        <dbReference type="Google" id="ProtNLM"/>
    </source>
</evidence>
<accession>A0A198ABI8</accession>
<dbReference type="Proteomes" id="UP000078454">
    <property type="component" value="Unassembled WGS sequence"/>
</dbReference>
<dbReference type="Pfam" id="PF09684">
    <property type="entry name" value="Tail_P2_I"/>
    <property type="match status" value="1"/>
</dbReference>
<evidence type="ECO:0000313" key="1">
    <source>
        <dbReference type="EMBL" id="OAS18517.1"/>
    </source>
</evidence>
<gene>
    <name evidence="1" type="ORF">A8708_03860</name>
</gene>
<name>A0A198ABI8_9BACL</name>
<protein>
    <recommendedName>
        <fullName evidence="3">Phage tail protein</fullName>
    </recommendedName>
</protein>
<dbReference type="AlphaFoldDB" id="A0A198ABI8"/>
<proteinExistence type="predicted"/>
<organism evidence="1 2">
    <name type="scientific">Paenibacillus oryzisoli</name>
    <dbReference type="NCBI Taxonomy" id="1850517"/>
    <lineage>
        <taxon>Bacteria</taxon>
        <taxon>Bacillati</taxon>
        <taxon>Bacillota</taxon>
        <taxon>Bacilli</taxon>
        <taxon>Bacillales</taxon>
        <taxon>Paenibacillaceae</taxon>
        <taxon>Paenibacillus</taxon>
    </lineage>
</organism>
<dbReference type="STRING" id="1850517.A8708_03860"/>
<evidence type="ECO:0000313" key="2">
    <source>
        <dbReference type="Proteomes" id="UP000078454"/>
    </source>
</evidence>
<dbReference type="OrthoDB" id="370073at2"/>
<reference evidence="1 2" key="1">
    <citation type="submission" date="2016-05" db="EMBL/GenBank/DDBJ databases">
        <title>Paenibacillus sp. 1ZS3-15 nov., isolated from the rhizosphere soil.</title>
        <authorList>
            <person name="Zhang X.X."/>
            <person name="Zhang J."/>
        </authorList>
    </citation>
    <scope>NUCLEOTIDE SEQUENCE [LARGE SCALE GENOMIC DNA]</scope>
    <source>
        <strain evidence="1 2">1ZS3-15</strain>
    </source>
</reference>
<dbReference type="InterPro" id="IPR011042">
    <property type="entry name" value="6-blade_b-propeller_TolB-like"/>
</dbReference>
<dbReference type="RefSeq" id="WP_068664327.1">
    <property type="nucleotide sequence ID" value="NZ_LYPB01000064.1"/>
</dbReference>